<accession>A0A2T7ARV7</accession>
<organism evidence="2 3">
    <name type="scientific">Cronobacter muytjensii</name>
    <dbReference type="NCBI Taxonomy" id="413501"/>
    <lineage>
        <taxon>Bacteria</taxon>
        <taxon>Pseudomonadati</taxon>
        <taxon>Pseudomonadota</taxon>
        <taxon>Gammaproteobacteria</taxon>
        <taxon>Enterobacterales</taxon>
        <taxon>Enterobacteriaceae</taxon>
        <taxon>Cronobacter</taxon>
    </lineage>
</organism>
<dbReference type="Proteomes" id="UP000469927">
    <property type="component" value="Unassembled WGS sequence"/>
</dbReference>
<evidence type="ECO:0000313" key="4">
    <source>
        <dbReference type="Proteomes" id="UP000469927"/>
    </source>
</evidence>
<dbReference type="AlphaFoldDB" id="A0A2T7ARV7"/>
<proteinExistence type="predicted"/>
<evidence type="ECO:0000313" key="3">
    <source>
        <dbReference type="Proteomes" id="UP000244378"/>
    </source>
</evidence>
<reference evidence="1 4" key="2">
    <citation type="submission" date="2019-08" db="EMBL/GenBank/DDBJ databases">
        <title>Prevalence, distribution, and phylogeny of type two toxin-antitoxin genes possessed by Cronobacter species where C. sakazakii homologs follow sequence type lineages.</title>
        <authorList>
            <person name="Finkelstein S."/>
            <person name="Negrete F."/>
            <person name="Jang H."/>
            <person name="Gopinath G.R."/>
            <person name="Tall B.D."/>
        </authorList>
    </citation>
    <scope>NUCLEOTIDE SEQUENCE [LARGE SCALE GENOMIC DNA]</scope>
    <source>
        <strain evidence="1 4">MOD1_GK1257</strain>
    </source>
</reference>
<dbReference type="EMBL" id="WAGD01000029">
    <property type="protein sequence ID" value="KAB0879511.1"/>
    <property type="molecule type" value="Genomic_DNA"/>
</dbReference>
<sequence>MLSTIARIFIVMLPRSIEVSLFIAANRAAAAAKYKEVCARAASELRKLRAASRDFLADKRMLHVHAQPLGLHCRTIFRA</sequence>
<dbReference type="EMBL" id="MSAE01000025">
    <property type="protein sequence ID" value="PUX13268.1"/>
    <property type="molecule type" value="Genomic_DNA"/>
</dbReference>
<comment type="caution">
    <text evidence="2">The sequence shown here is derived from an EMBL/GenBank/DDBJ whole genome shotgun (WGS) entry which is preliminary data.</text>
</comment>
<protein>
    <submittedName>
        <fullName evidence="2">Uncharacterized protein</fullName>
    </submittedName>
</protein>
<keyword evidence="4" id="KW-1185">Reference proteome</keyword>
<reference evidence="2 3" key="1">
    <citation type="submission" date="2016-12" db="EMBL/GenBank/DDBJ databases">
        <title>Analysis of the Molecular Diversity Among Cronobacter Species Isolated from Filth Flies Using a Pan Genomic DNA Microarray.</title>
        <authorList>
            <person name="Pava-Ripoll M."/>
            <person name="Tall B."/>
            <person name="Farber J."/>
            <person name="Fanning S."/>
            <person name="Lehner A."/>
            <person name="Stephan R."/>
            <person name="Pagotto F."/>
            <person name="Iverson C."/>
            <person name="Ziobro G."/>
            <person name="Miller A."/>
            <person name="Pearson R."/>
            <person name="Yan Q."/>
            <person name="Kim M."/>
            <person name="Jeong S."/>
            <person name="Park J."/>
            <person name="Jun S."/>
            <person name="Choi H."/>
            <person name="Chung T."/>
            <person name="Yoo Y."/>
            <person name="Park E."/>
            <person name="Hwang S."/>
            <person name="Lee B."/>
            <person name="Sathyamoorthy V."/>
            <person name="Carter L."/>
            <person name="Mammel M."/>
            <person name="Jackson S."/>
            <person name="Kothary M."/>
            <person name="Patel I."/>
            <person name="Grim C."/>
            <person name="Gopinath G."/>
            <person name="Gangiredla J."/>
            <person name="Chase H."/>
        </authorList>
    </citation>
    <scope>NUCLEOTIDE SEQUENCE [LARGE SCALE GENOMIC DNA]</scope>
    <source>
        <strain evidence="2 3">MOD1-Md1s</strain>
    </source>
</reference>
<name>A0A2T7ARV7_9ENTR</name>
<evidence type="ECO:0000313" key="2">
    <source>
        <dbReference type="EMBL" id="PUX13268.1"/>
    </source>
</evidence>
<dbReference type="Proteomes" id="UP000244378">
    <property type="component" value="Unassembled WGS sequence"/>
</dbReference>
<evidence type="ECO:0000313" key="1">
    <source>
        <dbReference type="EMBL" id="KAB0879511.1"/>
    </source>
</evidence>
<gene>
    <name evidence="2" type="ORF">AUN14_12995</name>
    <name evidence="1" type="ORF">FZI19_10805</name>
</gene>